<gene>
    <name evidence="3" type="primary">Contig2208.g2375</name>
    <name evidence="3" type="ORF">STYLEM_18639</name>
</gene>
<feature type="region of interest" description="Disordered" evidence="2">
    <location>
        <begin position="154"/>
        <end position="186"/>
    </location>
</feature>
<evidence type="ECO:0000313" key="4">
    <source>
        <dbReference type="Proteomes" id="UP000039865"/>
    </source>
</evidence>
<dbReference type="Proteomes" id="UP000039865">
    <property type="component" value="Unassembled WGS sequence"/>
</dbReference>
<proteinExistence type="predicted"/>
<feature type="region of interest" description="Disordered" evidence="2">
    <location>
        <begin position="854"/>
        <end position="987"/>
    </location>
</feature>
<evidence type="ECO:0000313" key="3">
    <source>
        <dbReference type="EMBL" id="CDW89506.1"/>
    </source>
</evidence>
<dbReference type="InParanoid" id="A0A078B5M4"/>
<protein>
    <submittedName>
        <fullName evidence="3">Uncharacterized protein</fullName>
    </submittedName>
</protein>
<organism evidence="3 4">
    <name type="scientific">Stylonychia lemnae</name>
    <name type="common">Ciliate</name>
    <dbReference type="NCBI Taxonomy" id="5949"/>
    <lineage>
        <taxon>Eukaryota</taxon>
        <taxon>Sar</taxon>
        <taxon>Alveolata</taxon>
        <taxon>Ciliophora</taxon>
        <taxon>Intramacronucleata</taxon>
        <taxon>Spirotrichea</taxon>
        <taxon>Stichotrichia</taxon>
        <taxon>Sporadotrichida</taxon>
        <taxon>Oxytrichidae</taxon>
        <taxon>Stylonychinae</taxon>
        <taxon>Stylonychia</taxon>
    </lineage>
</organism>
<accession>A0A078B5M4</accession>
<feature type="compositionally biased region" description="Polar residues" evidence="2">
    <location>
        <begin position="506"/>
        <end position="528"/>
    </location>
</feature>
<reference evidence="3 4" key="1">
    <citation type="submission" date="2014-06" db="EMBL/GenBank/DDBJ databases">
        <authorList>
            <person name="Swart Estienne"/>
        </authorList>
    </citation>
    <scope>NUCLEOTIDE SEQUENCE [LARGE SCALE GENOMIC DNA]</scope>
    <source>
        <strain evidence="3 4">130c</strain>
    </source>
</reference>
<feature type="region of interest" description="Disordered" evidence="2">
    <location>
        <begin position="103"/>
        <end position="137"/>
    </location>
</feature>
<feature type="compositionally biased region" description="Polar residues" evidence="2">
    <location>
        <begin position="972"/>
        <end position="987"/>
    </location>
</feature>
<feature type="compositionally biased region" description="Basic and acidic residues" evidence="2">
    <location>
        <begin position="491"/>
        <end position="505"/>
    </location>
</feature>
<name>A0A078B5M4_STYLE</name>
<feature type="region of interest" description="Disordered" evidence="2">
    <location>
        <begin position="425"/>
        <end position="474"/>
    </location>
</feature>
<feature type="region of interest" description="Disordered" evidence="2">
    <location>
        <begin position="313"/>
        <end position="334"/>
    </location>
</feature>
<keyword evidence="4" id="KW-1185">Reference proteome</keyword>
<feature type="compositionally biased region" description="Low complexity" evidence="2">
    <location>
        <begin position="902"/>
        <end position="913"/>
    </location>
</feature>
<evidence type="ECO:0000256" key="2">
    <source>
        <dbReference type="SAM" id="MobiDB-lite"/>
    </source>
</evidence>
<feature type="compositionally biased region" description="Polar residues" evidence="2">
    <location>
        <begin position="461"/>
        <end position="474"/>
    </location>
</feature>
<dbReference type="EMBL" id="CCKQ01017609">
    <property type="protein sequence ID" value="CDW89506.1"/>
    <property type="molecule type" value="Genomic_DNA"/>
</dbReference>
<sequence>MRIQGESQQPQNLDGQNTKAGVDKKRKVSFKYPIDALIIDQFNILTKPHIFNRTSLGILHNSQNIQQKQSNQQVQNMNNSGGISKAAIESKALKQSLFRINNTQINVKPNNRNDSNNRTSPIQHPTKQQLKNRSYRNSSVIQTSAQMGEFMSKRRMLSQSELQSPKSSSRDLQKSQTPIIIDSQPSSPVFNQNLRMNFHGRKASDIRSQVSLGTSANLTSAMLPELIQNICNSKKDFTHFSGIVQYPHSIINKTFGVNMGFTNGFHKIMYADDRLNSQDLKFQRQIRQIRIMQEKEKKRQEYLETQRNKRFLENEQRAQNTFGKNQGKKKSKQKNTGILEENQNAYFDAQSTLVPKKLGSYFYIKISKRIYDSIKMQRLHQNFEFFKKMKTKIEIEAAITVQKFWKNHKEQMKPTVKQEINQNAESGQQKIKNKNGKDKQSTKNAHLAQQQLKPQNDKKQGNNSQGQVTNAKKVSQAIQNYKNQIVNTSQDDGKAGANHNRDVRKGSQTKQGFYQGPNEISRQTSNNRTMKQINLPFKEDQTSNTIAGNKTKKNFNPSQFQNLEQIKLSDSQDLDSDHSKINVNFDQNGQNSTKHYDQLSKQSSNFNLVINHDQSIDQFLSSDQTKRKSNAGVPALDSENLKLLRIQEESISPSQSVNTKRSQFVVKDTSRSRSYAVESNRETVSDLMMNEDSNDYPIEPNSPFKNITTSQNPLHQKLQKSIQQKIINELQKLQRQKQNTNNNNQNYLGDQKNSQIQNNMRKSFLSKVHKTPMVTSDRRVFQQNSLLQQLGSGLAAGVKRLPEPKHSFVGIHGITQLGQLIQPGTNVTQNNSARNNQDSGRRLVHQIPSKISLNRAAQSSKYEKSEEYSIRLQPVSSSKLSPQKNNTKVTMLKLGKLDDVSNSKQSSNQNSTQKKVKQNKGSKAKEETSNSEDEDQENQDEEYDNSDEEEENEQEEEAEEEEEEEYEQEDYTNSARNKTNYTQNTQR</sequence>
<feature type="region of interest" description="Disordered" evidence="2">
    <location>
        <begin position="1"/>
        <end position="22"/>
    </location>
</feature>
<feature type="region of interest" description="Disordered" evidence="2">
    <location>
        <begin position="487"/>
        <end position="528"/>
    </location>
</feature>
<feature type="compositionally biased region" description="Polar residues" evidence="2">
    <location>
        <begin position="1"/>
        <end position="19"/>
    </location>
</feature>
<evidence type="ECO:0000256" key="1">
    <source>
        <dbReference type="SAM" id="Coils"/>
    </source>
</evidence>
<feature type="compositionally biased region" description="Polar residues" evidence="2">
    <location>
        <begin position="442"/>
        <end position="454"/>
    </location>
</feature>
<feature type="compositionally biased region" description="Acidic residues" evidence="2">
    <location>
        <begin position="929"/>
        <end position="970"/>
    </location>
</feature>
<feature type="compositionally biased region" description="Low complexity" evidence="2">
    <location>
        <begin position="157"/>
        <end position="167"/>
    </location>
</feature>
<dbReference type="AlphaFoldDB" id="A0A078B5M4"/>
<feature type="compositionally biased region" description="Polar residues" evidence="2">
    <location>
        <begin position="174"/>
        <end position="186"/>
    </location>
</feature>
<feature type="compositionally biased region" description="Polar residues" evidence="2">
    <location>
        <begin position="874"/>
        <end position="889"/>
    </location>
</feature>
<feature type="coiled-coil region" evidence="1">
    <location>
        <begin position="723"/>
        <end position="750"/>
    </location>
</feature>
<keyword evidence="1" id="KW-0175">Coiled coil</keyword>